<accession>E6MZ55</accession>
<evidence type="ECO:0000313" key="2">
    <source>
        <dbReference type="Proteomes" id="UP000032707"/>
    </source>
</evidence>
<name>E6MZ55_NEIMH</name>
<comment type="caution">
    <text evidence="1">The sequence shown here is derived from an EMBL/GenBank/DDBJ whole genome shotgun (WGS) entry which is preliminary data.</text>
</comment>
<gene>
    <name evidence="1" type="ORF">NMH_1727</name>
</gene>
<organism evidence="1 2">
    <name type="scientific">Neisseria meningitidis serogroup B / serotype 15 (strain H44/76)</name>
    <dbReference type="NCBI Taxonomy" id="909420"/>
    <lineage>
        <taxon>Bacteria</taxon>
        <taxon>Pseudomonadati</taxon>
        <taxon>Pseudomonadota</taxon>
        <taxon>Betaproteobacteria</taxon>
        <taxon>Neisseriales</taxon>
        <taxon>Neisseriaceae</taxon>
        <taxon>Neisseria</taxon>
    </lineage>
</organism>
<evidence type="ECO:0000313" key="1">
    <source>
        <dbReference type="EMBL" id="EFV63076.1"/>
    </source>
</evidence>
<protein>
    <submittedName>
        <fullName evidence="1">Uncharacterized protein</fullName>
    </submittedName>
</protein>
<proteinExistence type="predicted"/>
<reference evidence="1 2" key="1">
    <citation type="journal article" date="2011" name="J. Bacteriol.">
        <title>Genome sequence of Neisseria meningitidis serogroup B strain H44/76.</title>
        <authorList>
            <person name="Piet J.R."/>
            <person name="Huis In 't Veld R.A."/>
            <person name="van Schaik B.D."/>
            <person name="van Kampen A.H."/>
            <person name="Baas F."/>
            <person name="van de Beek D."/>
            <person name="Pannekoek Y."/>
            <person name="van der Ende A."/>
        </authorList>
    </citation>
    <scope>NUCLEOTIDE SEQUENCE [LARGE SCALE GENOMIC DNA]</scope>
    <source>
        <strain evidence="1 2">H44/76</strain>
    </source>
</reference>
<dbReference type="AlphaFoldDB" id="E6MZ55"/>
<sequence>MGWWISAVLGRADGYIRFQTAYGGFLCRLKRNLCDYT</sequence>
<dbReference type="EMBL" id="AEQZ01000042">
    <property type="protein sequence ID" value="EFV63076.1"/>
    <property type="molecule type" value="Genomic_DNA"/>
</dbReference>
<dbReference type="Proteomes" id="UP000032707">
    <property type="component" value="Unassembled WGS sequence"/>
</dbReference>